<proteinExistence type="predicted"/>
<dbReference type="AlphaFoldDB" id="A0A9X2YUZ2"/>
<reference evidence="1" key="1">
    <citation type="submission" date="2020-07" db="EMBL/GenBank/DDBJ databases">
        <authorList>
            <person name="Pettersson B.M.F."/>
            <person name="Behra P.R.K."/>
            <person name="Ramesh M."/>
            <person name="Das S."/>
            <person name="Dasgupta S."/>
            <person name="Kirsebom L.A."/>
        </authorList>
    </citation>
    <scope>NUCLEOTIDE SEQUENCE</scope>
    <source>
        <strain evidence="1">DSM 44615</strain>
    </source>
</reference>
<gene>
    <name evidence="1" type="ORF">H7I41_28215</name>
</gene>
<evidence type="ECO:0000313" key="2">
    <source>
        <dbReference type="Proteomes" id="UP001140293"/>
    </source>
</evidence>
<sequence>MRQRKFGLRLGVGVVTVVVAVAASVLVFGGRAPAASTTFVGDYETGNFDQWPICQDPAVGSATCAGAALGDRNMRVQSDVVRQGRYAARFELRPGDRAAGPCCGHRAEVSGDDASSAVEGDERWYQWSTMPDAAFPADQGWTVLGQWHADLDGSPPVAINAGPVNVASDRWGVVLSTWNAPGEPGPTYTPWSAPVTRGAWTDVKLHIKWSARDDVGFVELWVDGAPQTFTAEPCNGQTRCMVRTLMPGGGGIYYKQGYYRDPAITAPGAVYHDGFSAATTESGLQPL</sequence>
<dbReference type="InterPro" id="IPR025975">
    <property type="entry name" value="Polysacc_lyase"/>
</dbReference>
<dbReference type="Gene3D" id="2.60.120.200">
    <property type="match status" value="1"/>
</dbReference>
<comment type="caution">
    <text evidence="1">The sequence shown here is derived from an EMBL/GenBank/DDBJ whole genome shotgun (WGS) entry which is preliminary data.</text>
</comment>
<dbReference type="Proteomes" id="UP001140293">
    <property type="component" value="Unassembled WGS sequence"/>
</dbReference>
<dbReference type="GO" id="GO:0016829">
    <property type="term" value="F:lyase activity"/>
    <property type="evidence" value="ECO:0007669"/>
    <property type="project" value="UniProtKB-KW"/>
</dbReference>
<protein>
    <submittedName>
        <fullName evidence="1">Heparin lyase I family protein</fullName>
    </submittedName>
</protein>
<organism evidence="1 2">
    <name type="scientific">[Mycobacterium] manitobense</name>
    <dbReference type="NCBI Taxonomy" id="190147"/>
    <lineage>
        <taxon>Bacteria</taxon>
        <taxon>Bacillati</taxon>
        <taxon>Actinomycetota</taxon>
        <taxon>Actinomycetes</taxon>
        <taxon>Mycobacteriales</taxon>
        <taxon>Mycobacteriaceae</taxon>
        <taxon>Mycolicibacterium</taxon>
    </lineage>
</organism>
<accession>A0A9X2YUZ2</accession>
<reference evidence="1" key="2">
    <citation type="journal article" date="2022" name="BMC Genomics">
        <title>Comparative genome analysis of mycobacteria focusing on tRNA and non-coding RNA.</title>
        <authorList>
            <person name="Behra P.R.K."/>
            <person name="Pettersson B.M.F."/>
            <person name="Ramesh M."/>
            <person name="Das S."/>
            <person name="Dasgupta S."/>
            <person name="Kirsebom L.A."/>
        </authorList>
    </citation>
    <scope>NUCLEOTIDE SEQUENCE</scope>
    <source>
        <strain evidence="1">DSM 44615</strain>
    </source>
</reference>
<dbReference type="EMBL" id="JACKSJ010000254">
    <property type="protein sequence ID" value="MCV7173815.1"/>
    <property type="molecule type" value="Genomic_DNA"/>
</dbReference>
<name>A0A9X2YUZ2_9MYCO</name>
<dbReference type="Pfam" id="PF14099">
    <property type="entry name" value="Polysacc_lyase"/>
    <property type="match status" value="1"/>
</dbReference>
<keyword evidence="2" id="KW-1185">Reference proteome</keyword>
<evidence type="ECO:0000313" key="1">
    <source>
        <dbReference type="EMBL" id="MCV7173815.1"/>
    </source>
</evidence>
<keyword evidence="1" id="KW-0456">Lyase</keyword>